<protein>
    <submittedName>
        <fullName evidence="6">Uncharacterized protein</fullName>
    </submittedName>
</protein>
<dbReference type="InterPro" id="IPR019734">
    <property type="entry name" value="TPR_rpt"/>
</dbReference>
<dbReference type="Pfam" id="PF13432">
    <property type="entry name" value="TPR_16"/>
    <property type="match status" value="2"/>
</dbReference>
<dbReference type="AlphaFoldDB" id="A0A494XIP3"/>
<feature type="repeat" description="TPR" evidence="3">
    <location>
        <begin position="122"/>
        <end position="155"/>
    </location>
</feature>
<feature type="signal peptide" evidence="5">
    <location>
        <begin position="1"/>
        <end position="30"/>
    </location>
</feature>
<reference evidence="6 7" key="1">
    <citation type="submission" date="2018-10" db="EMBL/GenBank/DDBJ databases">
        <title>Paraburkholderia sp. 7MK8-2, isolated from soil.</title>
        <authorList>
            <person name="Gao Z.-H."/>
            <person name="Qiu L.-H."/>
        </authorList>
    </citation>
    <scope>NUCLEOTIDE SEQUENCE [LARGE SCALE GENOMIC DNA]</scope>
    <source>
        <strain evidence="6 7">7MK8-2</strain>
    </source>
</reference>
<evidence type="ECO:0000256" key="5">
    <source>
        <dbReference type="SAM" id="SignalP"/>
    </source>
</evidence>
<keyword evidence="5" id="KW-0732">Signal</keyword>
<evidence type="ECO:0000256" key="2">
    <source>
        <dbReference type="ARBA" id="ARBA00022803"/>
    </source>
</evidence>
<sequence length="371" mass="39118">MTASAAFPLRPPLRARLAALACATLLGACAQTPQAPQAFTHAPAIRATTSSVGALNDLSLAKSALQSGDLALATSLFEKALDKNPRDVDALDGLATALSLTGDLERARHYYEQAASLAPQRVTPLLGLARLSVRQRRLDEAISRYEQVLEHEPLNALASAGLGTAYAIKGDTHRAQTIFSEALRQHPSDTMLTVDLGLALVLDGELRRGANLLLSVTGDASAPVQARQDLALAYGLLGNDGAADQILMRDLPRGSTDDNLTFYKVVRARLQPGSGAMPVATLSAPRHIGVQQIALERAAPAVHTVPALQAAASTLAPAAPRRRAAMPERLAQYDPPKTHPAPALQPPQQTAAAPAPEQWELHGQTPLTGMH</sequence>
<gene>
    <name evidence="6" type="ORF">D7S89_05815</name>
</gene>
<feature type="compositionally biased region" description="Low complexity" evidence="4">
    <location>
        <begin position="340"/>
        <end position="356"/>
    </location>
</feature>
<keyword evidence="7" id="KW-1185">Reference proteome</keyword>
<dbReference type="PANTHER" id="PTHR45586">
    <property type="entry name" value="TPR REPEAT-CONTAINING PROTEIN PA4667"/>
    <property type="match status" value="1"/>
</dbReference>
<keyword evidence="1" id="KW-0677">Repeat</keyword>
<dbReference type="SMART" id="SM00028">
    <property type="entry name" value="TPR"/>
    <property type="match status" value="4"/>
</dbReference>
<evidence type="ECO:0000256" key="1">
    <source>
        <dbReference type="ARBA" id="ARBA00022737"/>
    </source>
</evidence>
<dbReference type="OrthoDB" id="8596013at2"/>
<dbReference type="EMBL" id="RBZV01000002">
    <property type="protein sequence ID" value="RKP50617.1"/>
    <property type="molecule type" value="Genomic_DNA"/>
</dbReference>
<name>A0A494XIP3_9BURK</name>
<dbReference type="SUPFAM" id="SSF48452">
    <property type="entry name" value="TPR-like"/>
    <property type="match status" value="1"/>
</dbReference>
<dbReference type="PROSITE" id="PS50005">
    <property type="entry name" value="TPR"/>
    <property type="match status" value="3"/>
</dbReference>
<dbReference type="Proteomes" id="UP000280434">
    <property type="component" value="Unassembled WGS sequence"/>
</dbReference>
<feature type="repeat" description="TPR" evidence="3">
    <location>
        <begin position="88"/>
        <end position="121"/>
    </location>
</feature>
<dbReference type="InterPro" id="IPR051012">
    <property type="entry name" value="CellSynth/LPSAsmb/PSIAsmb"/>
</dbReference>
<evidence type="ECO:0000256" key="4">
    <source>
        <dbReference type="SAM" id="MobiDB-lite"/>
    </source>
</evidence>
<dbReference type="Gene3D" id="1.25.40.10">
    <property type="entry name" value="Tetratricopeptide repeat domain"/>
    <property type="match status" value="1"/>
</dbReference>
<proteinExistence type="predicted"/>
<dbReference type="InterPro" id="IPR011990">
    <property type="entry name" value="TPR-like_helical_dom_sf"/>
</dbReference>
<feature type="region of interest" description="Disordered" evidence="4">
    <location>
        <begin position="332"/>
        <end position="356"/>
    </location>
</feature>
<dbReference type="PANTHER" id="PTHR45586:SF1">
    <property type="entry name" value="LIPOPOLYSACCHARIDE ASSEMBLY PROTEIN B"/>
    <property type="match status" value="1"/>
</dbReference>
<organism evidence="6 7">
    <name type="scientific">Trinickia fusca</name>
    <dbReference type="NCBI Taxonomy" id="2419777"/>
    <lineage>
        <taxon>Bacteria</taxon>
        <taxon>Pseudomonadati</taxon>
        <taxon>Pseudomonadota</taxon>
        <taxon>Betaproteobacteria</taxon>
        <taxon>Burkholderiales</taxon>
        <taxon>Burkholderiaceae</taxon>
        <taxon>Trinickia</taxon>
    </lineage>
</organism>
<dbReference type="RefSeq" id="WP_121276552.1">
    <property type="nucleotide sequence ID" value="NZ_RBZV01000002.1"/>
</dbReference>
<feature type="chain" id="PRO_5019713783" evidence="5">
    <location>
        <begin position="31"/>
        <end position="371"/>
    </location>
</feature>
<evidence type="ECO:0000313" key="7">
    <source>
        <dbReference type="Proteomes" id="UP000280434"/>
    </source>
</evidence>
<keyword evidence="2 3" id="KW-0802">TPR repeat</keyword>
<feature type="repeat" description="TPR" evidence="3">
    <location>
        <begin position="156"/>
        <end position="189"/>
    </location>
</feature>
<evidence type="ECO:0000256" key="3">
    <source>
        <dbReference type="PROSITE-ProRule" id="PRU00339"/>
    </source>
</evidence>
<comment type="caution">
    <text evidence="6">The sequence shown here is derived from an EMBL/GenBank/DDBJ whole genome shotgun (WGS) entry which is preliminary data.</text>
</comment>
<evidence type="ECO:0000313" key="6">
    <source>
        <dbReference type="EMBL" id="RKP50617.1"/>
    </source>
</evidence>
<accession>A0A494XIP3</accession>